<evidence type="ECO:0000313" key="2">
    <source>
        <dbReference type="Proteomes" id="UP001163603"/>
    </source>
</evidence>
<gene>
    <name evidence="1" type="ORF">Pint_18457</name>
</gene>
<protein>
    <submittedName>
        <fullName evidence="1">Uncharacterized protein</fullName>
    </submittedName>
</protein>
<evidence type="ECO:0000313" key="1">
    <source>
        <dbReference type="EMBL" id="KAJ0043126.1"/>
    </source>
</evidence>
<dbReference type="EMBL" id="CM047739">
    <property type="protein sequence ID" value="KAJ0043126.1"/>
    <property type="molecule type" value="Genomic_DNA"/>
</dbReference>
<name>A0ACC0YXX3_9ROSI</name>
<reference evidence="2" key="1">
    <citation type="journal article" date="2023" name="G3 (Bethesda)">
        <title>Genome assembly and association tests identify interacting loci associated with vigor, precocity, and sex in interspecific pistachio rootstocks.</title>
        <authorList>
            <person name="Palmer W."/>
            <person name="Jacygrad E."/>
            <person name="Sagayaradj S."/>
            <person name="Cavanaugh K."/>
            <person name="Han R."/>
            <person name="Bertier L."/>
            <person name="Beede B."/>
            <person name="Kafkas S."/>
            <person name="Golino D."/>
            <person name="Preece J."/>
            <person name="Michelmore R."/>
        </authorList>
    </citation>
    <scope>NUCLEOTIDE SEQUENCE [LARGE SCALE GENOMIC DNA]</scope>
</reference>
<accession>A0ACC0YXX3</accession>
<organism evidence="1 2">
    <name type="scientific">Pistacia integerrima</name>
    <dbReference type="NCBI Taxonomy" id="434235"/>
    <lineage>
        <taxon>Eukaryota</taxon>
        <taxon>Viridiplantae</taxon>
        <taxon>Streptophyta</taxon>
        <taxon>Embryophyta</taxon>
        <taxon>Tracheophyta</taxon>
        <taxon>Spermatophyta</taxon>
        <taxon>Magnoliopsida</taxon>
        <taxon>eudicotyledons</taxon>
        <taxon>Gunneridae</taxon>
        <taxon>Pentapetalae</taxon>
        <taxon>rosids</taxon>
        <taxon>malvids</taxon>
        <taxon>Sapindales</taxon>
        <taxon>Anacardiaceae</taxon>
        <taxon>Pistacia</taxon>
    </lineage>
</organism>
<dbReference type="Proteomes" id="UP001163603">
    <property type="component" value="Chromosome 4"/>
</dbReference>
<comment type="caution">
    <text evidence="1">The sequence shown here is derived from an EMBL/GenBank/DDBJ whole genome shotgun (WGS) entry which is preliminary data.</text>
</comment>
<keyword evidence="2" id="KW-1185">Reference proteome</keyword>
<sequence>MSIHFSLFFCTSPLDSITRIILPIFPASQACHLYKHNRQLKLVDSKLSKFSEEEVQCLIGVALLCIQTVPSSRPSMSRVIAMLCGDIEVDTMNLKPRYLTEWTFDNVTTPISDDAAEDCDDTNHDNSSASLSKMDKTPQRSGTKAASH</sequence>
<proteinExistence type="predicted"/>